<organism evidence="1">
    <name type="scientific">Rhodopseudomonas palustris (strain BisA53)</name>
    <dbReference type="NCBI Taxonomy" id="316055"/>
    <lineage>
        <taxon>Bacteria</taxon>
        <taxon>Pseudomonadati</taxon>
        <taxon>Pseudomonadota</taxon>
        <taxon>Alphaproteobacteria</taxon>
        <taxon>Hyphomicrobiales</taxon>
        <taxon>Nitrobacteraceae</taxon>
        <taxon>Rhodopseudomonas</taxon>
    </lineage>
</organism>
<gene>
    <name evidence="1" type="ordered locus">RPE_2967</name>
</gene>
<evidence type="ECO:0000313" key="1">
    <source>
        <dbReference type="EMBL" id="ABJ06904.1"/>
    </source>
</evidence>
<dbReference type="OrthoDB" id="7282689at2"/>
<dbReference type="EMBL" id="CP000463">
    <property type="protein sequence ID" value="ABJ06904.1"/>
    <property type="molecule type" value="Genomic_DNA"/>
</dbReference>
<reference evidence="1" key="1">
    <citation type="submission" date="2006-09" db="EMBL/GenBank/DDBJ databases">
        <title>Complete sequence of Rhodopseudomonas palustris BisA53.</title>
        <authorList>
            <consortium name="US DOE Joint Genome Institute"/>
            <person name="Copeland A."/>
            <person name="Lucas S."/>
            <person name="Lapidus A."/>
            <person name="Barry K."/>
            <person name="Detter J.C."/>
            <person name="Glavina del Rio T."/>
            <person name="Hammon N."/>
            <person name="Israni S."/>
            <person name="Dalin E."/>
            <person name="Tice H."/>
            <person name="Pitluck S."/>
            <person name="Chain P."/>
            <person name="Malfatti S."/>
            <person name="Shin M."/>
            <person name="Vergez L."/>
            <person name="Schmutz J."/>
            <person name="Larimer F."/>
            <person name="Land M."/>
            <person name="Hauser L."/>
            <person name="Pelletier D.A."/>
            <person name="Kyrpides N."/>
            <person name="Kim E."/>
            <person name="Harwood C.S."/>
            <person name="Oda Y."/>
            <person name="Richardson P."/>
        </authorList>
    </citation>
    <scope>NUCLEOTIDE SEQUENCE [LARGE SCALE GENOMIC DNA]</scope>
    <source>
        <strain evidence="1">BisA53</strain>
    </source>
</reference>
<dbReference type="KEGG" id="rpe:RPE_2967"/>
<accession>Q07MD0</accession>
<protein>
    <submittedName>
        <fullName evidence="1">Uncharacterized protein</fullName>
    </submittedName>
</protein>
<dbReference type="eggNOG" id="ENOG50345EQ">
    <property type="taxonomic scope" value="Bacteria"/>
</dbReference>
<dbReference type="STRING" id="316055.RPE_2967"/>
<proteinExistence type="predicted"/>
<sequence>MVEPESLILEHLRAMRADMSKMGEWMRTMSSEMTALRQHLSAVMTIQELDHADIASIKVRLDRIEKRLELVD</sequence>
<name>Q07MD0_RHOP5</name>
<dbReference type="AlphaFoldDB" id="Q07MD0"/>
<dbReference type="HOGENOM" id="CLU_194539_1_0_5"/>